<dbReference type="InterPro" id="IPR038238">
    <property type="entry name" value="Clp1_C_sf"/>
</dbReference>
<proteinExistence type="predicted"/>
<keyword evidence="7" id="KW-1185">Reference proteome</keyword>
<dbReference type="Gene3D" id="2.40.30.330">
    <property type="entry name" value="Pre-mRNA cleavage complex subunit Clp1, C-terminal domain"/>
    <property type="match status" value="1"/>
</dbReference>
<keyword evidence="1" id="KW-0934">Plastid</keyword>
<organism evidence="6 7">
    <name type="scientific">Ceratopteris richardii</name>
    <name type="common">Triangle waterfern</name>
    <dbReference type="NCBI Taxonomy" id="49495"/>
    <lineage>
        <taxon>Eukaryota</taxon>
        <taxon>Viridiplantae</taxon>
        <taxon>Streptophyta</taxon>
        <taxon>Embryophyta</taxon>
        <taxon>Tracheophyta</taxon>
        <taxon>Polypodiopsida</taxon>
        <taxon>Polypodiidae</taxon>
        <taxon>Polypodiales</taxon>
        <taxon>Pteridineae</taxon>
        <taxon>Pteridaceae</taxon>
        <taxon>Parkerioideae</taxon>
        <taxon>Ceratopteris</taxon>
    </lineage>
</organism>
<dbReference type="GO" id="GO:0005524">
    <property type="term" value="F:ATP binding"/>
    <property type="evidence" value="ECO:0007669"/>
    <property type="project" value="UniProtKB-KW"/>
</dbReference>
<dbReference type="Proteomes" id="UP000825935">
    <property type="component" value="Chromosome 20"/>
</dbReference>
<evidence type="ECO:0000256" key="3">
    <source>
        <dbReference type="ARBA" id="ARBA00022840"/>
    </source>
</evidence>
<evidence type="ECO:0000259" key="5">
    <source>
        <dbReference type="Pfam" id="PF16575"/>
    </source>
</evidence>
<accession>A0A8T2SIP8</accession>
<dbReference type="InterPro" id="IPR027417">
    <property type="entry name" value="P-loop_NTPase"/>
</dbReference>
<name>A0A8T2SIP8_CERRI</name>
<dbReference type="InterPro" id="IPR010655">
    <property type="entry name" value="Clp1_C"/>
</dbReference>
<evidence type="ECO:0008006" key="8">
    <source>
        <dbReference type="Google" id="ProtNLM"/>
    </source>
</evidence>
<dbReference type="PANTHER" id="PTHR12755:SF6">
    <property type="entry name" value="POLYRIBONUCLEOTIDE 5'-HYDROXYL-KINASE CLP1"/>
    <property type="match status" value="1"/>
</dbReference>
<dbReference type="InterPro" id="IPR032319">
    <property type="entry name" value="CLP1_P"/>
</dbReference>
<evidence type="ECO:0000313" key="7">
    <source>
        <dbReference type="Proteomes" id="UP000825935"/>
    </source>
</evidence>
<evidence type="ECO:0000256" key="2">
    <source>
        <dbReference type="ARBA" id="ARBA00022741"/>
    </source>
</evidence>
<dbReference type="AlphaFoldDB" id="A0A8T2SIP8"/>
<dbReference type="Pfam" id="PF16575">
    <property type="entry name" value="CLP1_P"/>
    <property type="match status" value="1"/>
</dbReference>
<evidence type="ECO:0000259" key="4">
    <source>
        <dbReference type="Pfam" id="PF06807"/>
    </source>
</evidence>
<dbReference type="GO" id="GO:0006388">
    <property type="term" value="P:tRNA splicing, via endonucleolytic cleavage and ligation"/>
    <property type="evidence" value="ECO:0007669"/>
    <property type="project" value="TreeGrafter"/>
</dbReference>
<reference evidence="6" key="1">
    <citation type="submission" date="2021-08" db="EMBL/GenBank/DDBJ databases">
        <title>WGS assembly of Ceratopteris richardii.</title>
        <authorList>
            <person name="Marchant D.B."/>
            <person name="Chen G."/>
            <person name="Jenkins J."/>
            <person name="Shu S."/>
            <person name="Leebens-Mack J."/>
            <person name="Grimwood J."/>
            <person name="Schmutz J."/>
            <person name="Soltis P."/>
            <person name="Soltis D."/>
            <person name="Chen Z.-H."/>
        </authorList>
    </citation>
    <scope>NUCLEOTIDE SEQUENCE</scope>
    <source>
        <strain evidence="6">Whitten #5841</strain>
        <tissue evidence="6">Leaf</tissue>
    </source>
</reference>
<dbReference type="PANTHER" id="PTHR12755">
    <property type="entry name" value="CLEAVAGE/POLYADENYLATION FACTOR IA SUBUNIT CLP1P"/>
    <property type="match status" value="1"/>
</dbReference>
<dbReference type="Pfam" id="PF06807">
    <property type="entry name" value="Clp1"/>
    <property type="match status" value="1"/>
</dbReference>
<keyword evidence="1" id="KW-0150">Chloroplast</keyword>
<dbReference type="SUPFAM" id="SSF52540">
    <property type="entry name" value="P-loop containing nucleoside triphosphate hydrolases"/>
    <property type="match status" value="2"/>
</dbReference>
<dbReference type="InterPro" id="IPR045116">
    <property type="entry name" value="Clp1/Grc3"/>
</dbReference>
<gene>
    <name evidence="6" type="ORF">KP509_20G052100</name>
</gene>
<feature type="domain" description="Clp1 P-loop" evidence="5">
    <location>
        <begin position="24"/>
        <end position="210"/>
    </location>
</feature>
<dbReference type="OMA" id="WITFPPL"/>
<dbReference type="GO" id="GO:0005634">
    <property type="term" value="C:nucleus"/>
    <property type="evidence" value="ECO:0007669"/>
    <property type="project" value="TreeGrafter"/>
</dbReference>
<protein>
    <recommendedName>
        <fullName evidence="8">Protein CLP1 homolog</fullName>
    </recommendedName>
</protein>
<dbReference type="OrthoDB" id="258143at2759"/>
<keyword evidence="2" id="KW-0547">Nucleotide-binding</keyword>
<sequence length="316" mass="35157">MINKKRAQAADEAFPCGPKILVAGPTDSGKSSLAKMLLGWATKKQYKPMFVDLDPGQNSITIPGTLAATFVEEPVDPVNGIALKAPIAYFFGHTSPSGNPYLYKLLVREIANASISELRKERESEVRSSGVIVNTMGWVQDLGYELLLHTIKSFNVDVVLVLGQEELQKNLLDQFKGIDILYVPKSEGVVTRDKRLRHFTRTSKIKEYFCGVSNNLSPHQHSIKFNDIKIFEFSIPDGNDAIHPVPVMITRELVSSILAVTYARGPHQLLSSIIAGFIYVTNVDLRSNRLWYMAPCADPLPNRILLKGSIVFRDQS</sequence>
<dbReference type="GO" id="GO:0051731">
    <property type="term" value="F:polynucleotide 5'-hydroxyl-kinase activity"/>
    <property type="evidence" value="ECO:0007669"/>
    <property type="project" value="InterPro"/>
</dbReference>
<comment type="caution">
    <text evidence="6">The sequence shown here is derived from an EMBL/GenBank/DDBJ whole genome shotgun (WGS) entry which is preliminary data.</text>
</comment>
<evidence type="ECO:0000313" key="6">
    <source>
        <dbReference type="EMBL" id="KAH7331824.1"/>
    </source>
</evidence>
<keyword evidence="3" id="KW-0067">ATP-binding</keyword>
<dbReference type="EMBL" id="CM035425">
    <property type="protein sequence ID" value="KAH7331824.1"/>
    <property type="molecule type" value="Genomic_DNA"/>
</dbReference>
<dbReference type="GO" id="GO:0031124">
    <property type="term" value="P:mRNA 3'-end processing"/>
    <property type="evidence" value="ECO:0007669"/>
    <property type="project" value="InterPro"/>
</dbReference>
<feature type="domain" description="Clp1 C-terminal" evidence="4">
    <location>
        <begin position="216"/>
        <end position="314"/>
    </location>
</feature>
<dbReference type="Gene3D" id="3.40.50.300">
    <property type="entry name" value="P-loop containing nucleotide triphosphate hydrolases"/>
    <property type="match status" value="1"/>
</dbReference>
<evidence type="ECO:0000256" key="1">
    <source>
        <dbReference type="ARBA" id="ARBA00022528"/>
    </source>
</evidence>